<dbReference type="InterPro" id="IPR032867">
    <property type="entry name" value="DYW_dom"/>
</dbReference>
<dbReference type="AlphaFoldDB" id="A0A835PZP5"/>
<dbReference type="PROSITE" id="PS51375">
    <property type="entry name" value="PPR"/>
    <property type="match status" value="4"/>
</dbReference>
<dbReference type="InterPro" id="IPR011990">
    <property type="entry name" value="TPR-like_helical_dom_sf"/>
</dbReference>
<reference evidence="4 5" key="1">
    <citation type="journal article" date="2020" name="Nat. Food">
        <title>A phased Vanilla planifolia genome enables genetic improvement of flavour and production.</title>
        <authorList>
            <person name="Hasing T."/>
            <person name="Tang H."/>
            <person name="Brym M."/>
            <person name="Khazi F."/>
            <person name="Huang T."/>
            <person name="Chambers A.H."/>
        </authorList>
    </citation>
    <scope>NUCLEOTIDE SEQUENCE [LARGE SCALE GENOMIC DNA]</scope>
    <source>
        <tissue evidence="4">Leaf</tissue>
    </source>
</reference>
<dbReference type="InterPro" id="IPR046848">
    <property type="entry name" value="E_motif"/>
</dbReference>
<dbReference type="NCBIfam" id="TIGR00756">
    <property type="entry name" value="PPR"/>
    <property type="match status" value="3"/>
</dbReference>
<dbReference type="Pfam" id="PF13041">
    <property type="entry name" value="PPR_2"/>
    <property type="match status" value="2"/>
</dbReference>
<dbReference type="Proteomes" id="UP000636800">
    <property type="component" value="Chromosome 10"/>
</dbReference>
<dbReference type="Pfam" id="PF20430">
    <property type="entry name" value="Eplus_motif"/>
    <property type="match status" value="1"/>
</dbReference>
<dbReference type="FunFam" id="1.25.40.10:FF:000344">
    <property type="entry name" value="Pentatricopeptide repeat-containing protein"/>
    <property type="match status" value="1"/>
</dbReference>
<dbReference type="EMBL" id="JADCNL010000010">
    <property type="protein sequence ID" value="KAG0463460.1"/>
    <property type="molecule type" value="Genomic_DNA"/>
</dbReference>
<name>A0A835PZP5_VANPL</name>
<dbReference type="Pfam" id="PF14432">
    <property type="entry name" value="DYW_deaminase"/>
    <property type="match status" value="1"/>
</dbReference>
<keyword evidence="5" id="KW-1185">Reference proteome</keyword>
<gene>
    <name evidence="4" type="ORF">HPP92_019529</name>
</gene>
<accession>A0A835PZP5</accession>
<evidence type="ECO:0000256" key="2">
    <source>
        <dbReference type="PROSITE-ProRule" id="PRU00708"/>
    </source>
</evidence>
<proteinExistence type="predicted"/>
<dbReference type="GO" id="GO:0009451">
    <property type="term" value="P:RNA modification"/>
    <property type="evidence" value="ECO:0007669"/>
    <property type="project" value="InterPro"/>
</dbReference>
<dbReference type="InterPro" id="IPR046960">
    <property type="entry name" value="PPR_At4g14850-like_plant"/>
</dbReference>
<protein>
    <recommendedName>
        <fullName evidence="3">DYW domain-containing protein</fullName>
    </recommendedName>
</protein>
<dbReference type="OrthoDB" id="185618at2759"/>
<dbReference type="Pfam" id="PF01535">
    <property type="entry name" value="PPR"/>
    <property type="match status" value="3"/>
</dbReference>
<organism evidence="4 5">
    <name type="scientific">Vanilla planifolia</name>
    <name type="common">Vanilla</name>
    <dbReference type="NCBI Taxonomy" id="51239"/>
    <lineage>
        <taxon>Eukaryota</taxon>
        <taxon>Viridiplantae</taxon>
        <taxon>Streptophyta</taxon>
        <taxon>Embryophyta</taxon>
        <taxon>Tracheophyta</taxon>
        <taxon>Spermatophyta</taxon>
        <taxon>Magnoliopsida</taxon>
        <taxon>Liliopsida</taxon>
        <taxon>Asparagales</taxon>
        <taxon>Orchidaceae</taxon>
        <taxon>Vanilloideae</taxon>
        <taxon>Vanilleae</taxon>
        <taxon>Vanilla</taxon>
    </lineage>
</organism>
<evidence type="ECO:0000313" key="5">
    <source>
        <dbReference type="Proteomes" id="UP000636800"/>
    </source>
</evidence>
<dbReference type="PANTHER" id="PTHR47926">
    <property type="entry name" value="PENTATRICOPEPTIDE REPEAT-CONTAINING PROTEIN"/>
    <property type="match status" value="1"/>
</dbReference>
<evidence type="ECO:0000259" key="3">
    <source>
        <dbReference type="Pfam" id="PF14432"/>
    </source>
</evidence>
<keyword evidence="1" id="KW-0677">Repeat</keyword>
<evidence type="ECO:0000256" key="1">
    <source>
        <dbReference type="ARBA" id="ARBA00022737"/>
    </source>
</evidence>
<dbReference type="Pfam" id="PF20431">
    <property type="entry name" value="E_motif"/>
    <property type="match status" value="1"/>
</dbReference>
<dbReference type="PANTHER" id="PTHR47926:SF520">
    <property type="entry name" value="DYW DOMAIN-CONTAINING PROTEIN"/>
    <property type="match status" value="1"/>
</dbReference>
<dbReference type="InterPro" id="IPR002885">
    <property type="entry name" value="PPR_rpt"/>
</dbReference>
<comment type="caution">
    <text evidence="4">The sequence shown here is derived from an EMBL/GenBank/DDBJ whole genome shotgun (WGS) entry which is preliminary data.</text>
</comment>
<dbReference type="GO" id="GO:0003723">
    <property type="term" value="F:RNA binding"/>
    <property type="evidence" value="ECO:0007669"/>
    <property type="project" value="InterPro"/>
</dbReference>
<dbReference type="FunFam" id="1.25.40.10:FF:000031">
    <property type="entry name" value="Pentatricopeptide repeat-containing protein mitochondrial"/>
    <property type="match status" value="1"/>
</dbReference>
<dbReference type="FunFam" id="1.25.40.10:FF:000366">
    <property type="entry name" value="Pentatricopeptide (PPR) repeat-containing protein"/>
    <property type="match status" value="1"/>
</dbReference>
<evidence type="ECO:0000313" key="4">
    <source>
        <dbReference type="EMBL" id="KAG0463460.1"/>
    </source>
</evidence>
<feature type="domain" description="DYW" evidence="3">
    <location>
        <begin position="514"/>
        <end position="554"/>
    </location>
</feature>
<dbReference type="Gene3D" id="1.25.40.10">
    <property type="entry name" value="Tetratricopeptide repeat domain"/>
    <property type="match status" value="3"/>
</dbReference>
<feature type="repeat" description="PPR" evidence="2">
    <location>
        <begin position="334"/>
        <end position="364"/>
    </location>
</feature>
<sequence length="556" mass="63176">MIRFFGPSSPKVPSHATPSLDFILSPRKIAGESLRSLLLQLERCSCASLLFQSHAKILKTQFSKDSFLITRLAHAYLSFNNLAPAKKILLNFPKRPPLFLWNETIKGFSRNGFFRESIDLYYLMLSHGVRPNEFTYTFVLPACAGARTNDDGRRIHEDIGRMNLESNLYVATALVDMYGKCGQIIAARDVFDRMPQRCTASFNAMIAGYVLCGIYEEAMSTFEQMQRSEVQYNAMTMVNILQACSSLGALHRGRWIHEELIMSRLEINVHLGAALINMYARCGSIQESQRVFNNMSKRDLICWTAIICGYGMHGLAKEAEILFNQMVGSGIEPDSITFVGILSGFSHKGMVDEGQKYFKKMTEEYHIKPALQHCSCMVDLFGRAGRLEEAEKFIMTMVVKPDAAVWGGLLNACKIYNNVEVGKRVMKEILKIDPCNTGWYVLMSNIYAAHRNWDGVANMRLLMRERKLSKPPGWSSIEIRGKTHCFLAFDRSHPRSMEIYKLLKNIDKRIRAEGYTVMTKCVLVNLDENSKEDMLCGHRERLAIAFGILNTMEGRF</sequence>
<feature type="repeat" description="PPR" evidence="2">
    <location>
        <begin position="198"/>
        <end position="232"/>
    </location>
</feature>
<feature type="repeat" description="PPR" evidence="2">
    <location>
        <begin position="97"/>
        <end position="131"/>
    </location>
</feature>
<dbReference type="InterPro" id="IPR046849">
    <property type="entry name" value="E2_motif"/>
</dbReference>
<dbReference type="GO" id="GO:0008270">
    <property type="term" value="F:zinc ion binding"/>
    <property type="evidence" value="ECO:0007669"/>
    <property type="project" value="InterPro"/>
</dbReference>
<feature type="repeat" description="PPR" evidence="2">
    <location>
        <begin position="299"/>
        <end position="333"/>
    </location>
</feature>